<evidence type="ECO:0000313" key="8">
    <source>
        <dbReference type="Proteomes" id="UP001295740"/>
    </source>
</evidence>
<dbReference type="EMBL" id="CAUWAG010000010">
    <property type="protein sequence ID" value="CAJ2508315.1"/>
    <property type="molecule type" value="Genomic_DNA"/>
</dbReference>
<evidence type="ECO:0000256" key="4">
    <source>
        <dbReference type="ARBA" id="ARBA00023002"/>
    </source>
</evidence>
<dbReference type="SUPFAM" id="SSF53901">
    <property type="entry name" value="Thiolase-like"/>
    <property type="match status" value="1"/>
</dbReference>
<dbReference type="PANTHER" id="PTHR43775">
    <property type="entry name" value="FATTY ACID SYNTHASE"/>
    <property type="match status" value="1"/>
</dbReference>
<dbReference type="AlphaFoldDB" id="A0AAI8VNS6"/>
<keyword evidence="8" id="KW-1185">Reference proteome</keyword>
<dbReference type="GO" id="GO:0044550">
    <property type="term" value="P:secondary metabolite biosynthetic process"/>
    <property type="evidence" value="ECO:0007669"/>
    <property type="project" value="TreeGrafter"/>
</dbReference>
<dbReference type="Pfam" id="PF02801">
    <property type="entry name" value="Ketoacyl-synt_C"/>
    <property type="match status" value="1"/>
</dbReference>
<proteinExistence type="inferred from homology"/>
<keyword evidence="3 5" id="KW-0808">Transferase</keyword>
<dbReference type="InterPro" id="IPR014031">
    <property type="entry name" value="Ketoacyl_synth_C"/>
</dbReference>
<comment type="similarity">
    <text evidence="5">Belongs to the thiolase-like superfamily. Beta-ketoacyl-ACP synthases family.</text>
</comment>
<dbReference type="InterPro" id="IPR016039">
    <property type="entry name" value="Thiolase-like"/>
</dbReference>
<dbReference type="GO" id="GO:0016491">
    <property type="term" value="F:oxidoreductase activity"/>
    <property type="evidence" value="ECO:0007669"/>
    <property type="project" value="UniProtKB-KW"/>
</dbReference>
<evidence type="ECO:0000256" key="5">
    <source>
        <dbReference type="RuleBase" id="RU003694"/>
    </source>
</evidence>
<dbReference type="Gene3D" id="3.40.47.10">
    <property type="match status" value="2"/>
</dbReference>
<organism evidence="7 8">
    <name type="scientific">Anthostomella pinea</name>
    <dbReference type="NCBI Taxonomy" id="933095"/>
    <lineage>
        <taxon>Eukaryota</taxon>
        <taxon>Fungi</taxon>
        <taxon>Dikarya</taxon>
        <taxon>Ascomycota</taxon>
        <taxon>Pezizomycotina</taxon>
        <taxon>Sordariomycetes</taxon>
        <taxon>Xylariomycetidae</taxon>
        <taxon>Xylariales</taxon>
        <taxon>Xylariaceae</taxon>
        <taxon>Anthostomella</taxon>
    </lineage>
</organism>
<dbReference type="Proteomes" id="UP001295740">
    <property type="component" value="Unassembled WGS sequence"/>
</dbReference>
<dbReference type="Gene3D" id="3.30.70.3290">
    <property type="match status" value="1"/>
</dbReference>
<evidence type="ECO:0000256" key="2">
    <source>
        <dbReference type="ARBA" id="ARBA00022553"/>
    </source>
</evidence>
<dbReference type="GO" id="GO:0004312">
    <property type="term" value="F:fatty acid synthase activity"/>
    <property type="evidence" value="ECO:0007669"/>
    <property type="project" value="TreeGrafter"/>
</dbReference>
<protein>
    <submittedName>
        <fullName evidence="7">Uu.00g095010.m01.CDS01</fullName>
    </submittedName>
</protein>
<dbReference type="GO" id="GO:0004315">
    <property type="term" value="F:3-oxoacyl-[acyl-carrier-protein] synthase activity"/>
    <property type="evidence" value="ECO:0007669"/>
    <property type="project" value="InterPro"/>
</dbReference>
<reference evidence="7" key="1">
    <citation type="submission" date="2023-10" db="EMBL/GenBank/DDBJ databases">
        <authorList>
            <person name="Hackl T."/>
        </authorList>
    </citation>
    <scope>NUCLEOTIDE SEQUENCE</scope>
</reference>
<evidence type="ECO:0000256" key="3">
    <source>
        <dbReference type="ARBA" id="ARBA00022679"/>
    </source>
</evidence>
<dbReference type="InterPro" id="IPR032821">
    <property type="entry name" value="PKS_assoc"/>
</dbReference>
<dbReference type="InterPro" id="IPR050091">
    <property type="entry name" value="PKS_NRPS_Biosynth_Enz"/>
</dbReference>
<dbReference type="PANTHER" id="PTHR43775:SF29">
    <property type="entry name" value="ASPERFURANONE POLYKETIDE SYNTHASE AFOG-RELATED"/>
    <property type="match status" value="1"/>
</dbReference>
<keyword evidence="4" id="KW-0560">Oxidoreductase</keyword>
<dbReference type="PROSITE" id="PS52004">
    <property type="entry name" value="KS3_2"/>
    <property type="match status" value="1"/>
</dbReference>
<evidence type="ECO:0000259" key="6">
    <source>
        <dbReference type="PROSITE" id="PS52004"/>
    </source>
</evidence>
<comment type="caution">
    <text evidence="7">The sequence shown here is derived from an EMBL/GenBank/DDBJ whole genome shotgun (WGS) entry which is preliminary data.</text>
</comment>
<dbReference type="InterPro" id="IPR020841">
    <property type="entry name" value="PKS_Beta-ketoAc_synthase_dom"/>
</dbReference>
<evidence type="ECO:0000256" key="1">
    <source>
        <dbReference type="ARBA" id="ARBA00022450"/>
    </source>
</evidence>
<dbReference type="InterPro" id="IPR018201">
    <property type="entry name" value="Ketoacyl_synth_AS"/>
</dbReference>
<dbReference type="PROSITE" id="PS00606">
    <property type="entry name" value="KS3_1"/>
    <property type="match status" value="1"/>
</dbReference>
<feature type="domain" description="Ketosynthase family 3 (KS3)" evidence="6">
    <location>
        <begin position="9"/>
        <end position="423"/>
    </location>
</feature>
<accession>A0AAI8VNS6</accession>
<dbReference type="InterPro" id="IPR014030">
    <property type="entry name" value="Ketoacyl_synth_N"/>
</dbReference>
<dbReference type="Pfam" id="PF16197">
    <property type="entry name" value="KAsynt_C_assoc"/>
    <property type="match status" value="1"/>
</dbReference>
<keyword evidence="2" id="KW-0597">Phosphoprotein</keyword>
<gene>
    <name evidence="7" type="ORF">KHLLAP_LOCUS8783</name>
</gene>
<dbReference type="CDD" id="cd00833">
    <property type="entry name" value="PKS"/>
    <property type="match status" value="1"/>
</dbReference>
<dbReference type="Pfam" id="PF00109">
    <property type="entry name" value="ketoacyl-synt"/>
    <property type="match status" value="1"/>
</dbReference>
<dbReference type="GO" id="GO:0006633">
    <property type="term" value="P:fatty acid biosynthetic process"/>
    <property type="evidence" value="ECO:0007669"/>
    <property type="project" value="InterPro"/>
</dbReference>
<name>A0AAI8VNS6_9PEZI</name>
<sequence length="497" mass="54086">MQCQKGTEEDPVVVVGFSFRFPQDAVSDDAFWKIICEGTSTMTEVPETRYNINGHHDFNPARQDMLPCRGGHYVKGDIFAFDAPFFTTSSTEARAMDPQLRVLLETSYHALESAGLPLVAVRGSSTSVFVGNLIAEYSSLYGNDDEINAKYQATGISSSMLSNRLSWFYDFRGPSISLDTACSSSLVGLHLACQSLRNGESEMSLVCGAQLQLDPRSMSIPMSRLNFLSSSSHCHSFDEQADGYSRGEGVGVVVLKRLSRALANGDTIRAVIRGTSANQDGRTPSISQPSSIAQAALIRKAYESVDSDFQSTAYFEAHSTGTPVGDPIEAQGISLAFSDHRDIHNPLFFPMTATDWPKEGLRRASANSFGFGGTNAHVVLDDALHYLQARRLPGTHNTVMGGSNTGTPGRGVGQPGKHVILRECPFLFVFSTADENGIQRLSTDFENHLHQTATDAETHYLADIAFTLSSKRTQHPWRSYALGTSVQDLRASLSNIA</sequence>
<keyword evidence="1" id="KW-0596">Phosphopantetheine</keyword>
<dbReference type="SMART" id="SM00825">
    <property type="entry name" value="PKS_KS"/>
    <property type="match status" value="1"/>
</dbReference>
<evidence type="ECO:0000313" key="7">
    <source>
        <dbReference type="EMBL" id="CAJ2508315.1"/>
    </source>
</evidence>